<evidence type="ECO:0000313" key="5">
    <source>
        <dbReference type="Proteomes" id="UP000218172"/>
    </source>
</evidence>
<dbReference type="AlphaFoldDB" id="A0A2A4MI82"/>
<dbReference type="PROSITE" id="PS50093">
    <property type="entry name" value="PKD"/>
    <property type="match status" value="2"/>
</dbReference>
<dbReference type="InterPro" id="IPR008964">
    <property type="entry name" value="Invasin/intimin_cell_adhesion"/>
</dbReference>
<feature type="domain" description="PKD" evidence="3">
    <location>
        <begin position="125"/>
        <end position="211"/>
    </location>
</feature>
<dbReference type="Proteomes" id="UP000218172">
    <property type="component" value="Unassembled WGS sequence"/>
</dbReference>
<dbReference type="SMART" id="SM00089">
    <property type="entry name" value="PKD"/>
    <property type="match status" value="2"/>
</dbReference>
<organism evidence="4 5">
    <name type="scientific">SAR86 cluster bacterium</name>
    <dbReference type="NCBI Taxonomy" id="2030880"/>
    <lineage>
        <taxon>Bacteria</taxon>
        <taxon>Pseudomonadati</taxon>
        <taxon>Pseudomonadota</taxon>
        <taxon>Gammaproteobacteria</taxon>
        <taxon>SAR86 cluster</taxon>
    </lineage>
</organism>
<sequence>MLEPHRFFRAHTSASLLRKRLALFLIAGLAMPQMSFAASAISGGSPLFGCGPITVNFTDSSTVALPDTITGWNWTFGDGATSNQQHPSHTYQSPGAYDVSLTASSALAAALGTDINLGYVLVIGPDVDFSSAPTAGSSPLTVNFSDQTIIGAPITDWAWAFGDGGSSTSQHPEHIYTIAGSYQVSLTITDIDGCTRTVSKPTFITVSAGAPDNLAVTSGAGQSTINSTTFTNTLIATIIDANANPVPGESVTFTAPAAGASGSFASTGTSTEVVATNASGQAISSLFTANATAGSYSVIASFGALADINFTLTNTAPIPANLIASSGGGQGAEISTLFANALVATITDASGNLVPGESVTFTAPAAGASGSFASSATISETVVTDSSGQATSSAFTANATAGSYSVIASSGGLTDITFALKNYAPLPQVYIKSLMLSVGEQVSVSASGVDNESFLNTPSSAIFSVTAGDGTLDFRAHKSGQAQVIISMNDWVTIFNINVAMLNRVQQIPARVTTMSNGDVSSAVIHAGVSNDALFYSTEGVYSVGDTLHIFALIEAELKQIGKVASIIIALEDASDSGVFYLLKPDGTMALFDGSTLSYFSEVILEETTEINLFGEQGLALTESEVGRFHIYVGYQLEADGPLYYTDEAIIIEIID</sequence>
<dbReference type="Pfam" id="PF18911">
    <property type="entry name" value="PKD_4"/>
    <property type="match status" value="2"/>
</dbReference>
<dbReference type="EMBL" id="NVQR01000123">
    <property type="protein sequence ID" value="PCH59326.1"/>
    <property type="molecule type" value="Genomic_DNA"/>
</dbReference>
<evidence type="ECO:0000313" key="4">
    <source>
        <dbReference type="EMBL" id="PCH59326.1"/>
    </source>
</evidence>
<dbReference type="InterPro" id="IPR035986">
    <property type="entry name" value="PKD_dom_sf"/>
</dbReference>
<dbReference type="InterPro" id="IPR022409">
    <property type="entry name" value="PKD/Chitinase_dom"/>
</dbReference>
<dbReference type="Gene3D" id="2.60.40.10">
    <property type="entry name" value="Immunoglobulins"/>
    <property type="match status" value="4"/>
</dbReference>
<feature type="chain" id="PRO_5013105238" description="PKD domain-containing protein" evidence="2">
    <location>
        <begin position="38"/>
        <end position="656"/>
    </location>
</feature>
<keyword evidence="2" id="KW-0732">Signal</keyword>
<evidence type="ECO:0000256" key="1">
    <source>
        <dbReference type="ARBA" id="ARBA00010116"/>
    </source>
</evidence>
<evidence type="ECO:0000259" key="3">
    <source>
        <dbReference type="PROSITE" id="PS50093"/>
    </source>
</evidence>
<feature type="domain" description="PKD" evidence="3">
    <location>
        <begin position="66"/>
        <end position="110"/>
    </location>
</feature>
<name>A0A2A4MI82_9GAMM</name>
<protein>
    <recommendedName>
        <fullName evidence="3">PKD domain-containing protein</fullName>
    </recommendedName>
</protein>
<comment type="caution">
    <text evidence="4">The sequence shown here is derived from an EMBL/GenBank/DDBJ whole genome shotgun (WGS) entry which is preliminary data.</text>
</comment>
<dbReference type="CDD" id="cd00146">
    <property type="entry name" value="PKD"/>
    <property type="match status" value="2"/>
</dbReference>
<reference evidence="5" key="1">
    <citation type="submission" date="2017-08" db="EMBL/GenBank/DDBJ databases">
        <title>A dynamic microbial community with high functional redundancy inhabits the cold, oxic subseafloor aquifer.</title>
        <authorList>
            <person name="Tully B.J."/>
            <person name="Wheat C.G."/>
            <person name="Glazer B.T."/>
            <person name="Huber J.A."/>
        </authorList>
    </citation>
    <scope>NUCLEOTIDE SEQUENCE [LARGE SCALE GENOMIC DNA]</scope>
</reference>
<dbReference type="InterPro" id="IPR000601">
    <property type="entry name" value="PKD_dom"/>
</dbReference>
<accession>A0A2A4MI82</accession>
<dbReference type="SMART" id="SM00634">
    <property type="entry name" value="BID_1"/>
    <property type="match status" value="2"/>
</dbReference>
<comment type="similarity">
    <text evidence="1">Belongs to the intimin/invasin family.</text>
</comment>
<dbReference type="SUPFAM" id="SSF49299">
    <property type="entry name" value="PKD domain"/>
    <property type="match status" value="2"/>
</dbReference>
<proteinExistence type="inferred from homology"/>
<dbReference type="InterPro" id="IPR003344">
    <property type="entry name" value="Big_1_dom"/>
</dbReference>
<evidence type="ECO:0000256" key="2">
    <source>
        <dbReference type="SAM" id="SignalP"/>
    </source>
</evidence>
<dbReference type="SUPFAM" id="SSF49373">
    <property type="entry name" value="Invasin/intimin cell-adhesion fragments"/>
    <property type="match status" value="2"/>
</dbReference>
<feature type="signal peptide" evidence="2">
    <location>
        <begin position="1"/>
        <end position="37"/>
    </location>
</feature>
<dbReference type="InterPro" id="IPR013783">
    <property type="entry name" value="Ig-like_fold"/>
</dbReference>
<gene>
    <name evidence="4" type="ORF">COC19_07225</name>
</gene>